<dbReference type="InterPro" id="IPR012338">
    <property type="entry name" value="Beta-lactam/transpept-like"/>
</dbReference>
<dbReference type="InterPro" id="IPR045155">
    <property type="entry name" value="Beta-lactam_cat"/>
</dbReference>
<protein>
    <submittedName>
        <fullName evidence="3">Serine hydrolase</fullName>
    </submittedName>
</protein>
<dbReference type="Pfam" id="PF13354">
    <property type="entry name" value="Beta-lactamase2"/>
    <property type="match status" value="1"/>
</dbReference>
<comment type="catalytic activity">
    <reaction evidence="1">
        <text>a beta-lactam + H2O = a substituted beta-amino acid</text>
        <dbReference type="Rhea" id="RHEA:20401"/>
        <dbReference type="ChEBI" id="CHEBI:15377"/>
        <dbReference type="ChEBI" id="CHEBI:35627"/>
        <dbReference type="ChEBI" id="CHEBI:140347"/>
        <dbReference type="EC" id="3.5.2.6"/>
    </reaction>
</comment>
<comment type="caution">
    <text evidence="3">The sequence shown here is derived from an EMBL/GenBank/DDBJ whole genome shotgun (WGS) entry which is preliminary data.</text>
</comment>
<dbReference type="AlphaFoldDB" id="A0A2N7UQS7"/>
<evidence type="ECO:0000256" key="1">
    <source>
        <dbReference type="ARBA" id="ARBA00001526"/>
    </source>
</evidence>
<keyword evidence="3" id="KW-0378">Hydrolase</keyword>
<dbReference type="PRINTS" id="PR00118">
    <property type="entry name" value="BLACTAMASEA"/>
</dbReference>
<organism evidence="3 4">
    <name type="scientific">Halomonas urumqiensis</name>
    <dbReference type="NCBI Taxonomy" id="1684789"/>
    <lineage>
        <taxon>Bacteria</taxon>
        <taxon>Pseudomonadati</taxon>
        <taxon>Pseudomonadota</taxon>
        <taxon>Gammaproteobacteria</taxon>
        <taxon>Oceanospirillales</taxon>
        <taxon>Halomonadaceae</taxon>
        <taxon>Halomonas</taxon>
    </lineage>
</organism>
<evidence type="ECO:0000313" key="4">
    <source>
        <dbReference type="Proteomes" id="UP000235547"/>
    </source>
</evidence>
<dbReference type="InterPro" id="IPR000871">
    <property type="entry name" value="Beta-lactam_class-A"/>
</dbReference>
<dbReference type="GO" id="GO:0030655">
    <property type="term" value="P:beta-lactam antibiotic catabolic process"/>
    <property type="evidence" value="ECO:0007669"/>
    <property type="project" value="InterPro"/>
</dbReference>
<dbReference type="GO" id="GO:0046677">
    <property type="term" value="P:response to antibiotic"/>
    <property type="evidence" value="ECO:0007669"/>
    <property type="project" value="InterPro"/>
</dbReference>
<proteinExistence type="predicted"/>
<sequence length="357" mass="38455">MMRWGVLFALLAALPIAGMSDTEALVQPPWAQRLEARLETLEDAFEGELGVHVRVLGSDERFGFRDDERWYLASLIKVPVAIELMSRVERGEASLATSLTLAESDYVDGAGPTNWASPGTSLRLEELLEPMLTVSDNTATDMLIRHLGLEAVNRRAALLAGVGFGPITTLVDVRRHVYSWITPEAFALTGMQALELRKLESGERLEWLARHFDIRRDALPLPSLDDAYTAYYASGLNAGRLDAYANLLAALGEGRALGPRATAELLSIMQATTSGENRLKAGIGPEPRFAHKTGTQHRRACDAGIVLPEAAAQGQRIVVVACTRGPLETTLHERALAAIGVALRDSGALASGGISAP</sequence>
<evidence type="ECO:0000259" key="2">
    <source>
        <dbReference type="Pfam" id="PF13354"/>
    </source>
</evidence>
<dbReference type="Proteomes" id="UP000235547">
    <property type="component" value="Unassembled WGS sequence"/>
</dbReference>
<dbReference type="Gene3D" id="3.40.710.10">
    <property type="entry name" value="DD-peptidase/beta-lactamase superfamily"/>
    <property type="match status" value="1"/>
</dbReference>
<dbReference type="PANTHER" id="PTHR35333">
    <property type="entry name" value="BETA-LACTAMASE"/>
    <property type="match status" value="1"/>
</dbReference>
<keyword evidence="4" id="KW-1185">Reference proteome</keyword>
<reference evidence="3 4" key="1">
    <citation type="submission" date="2018-01" db="EMBL/GenBank/DDBJ databases">
        <title>Halomonas endophytica sp. nov., isolated from storage liquid in the stems of Populus euphratica.</title>
        <authorList>
            <person name="Chen C."/>
        </authorList>
    </citation>
    <scope>NUCLEOTIDE SEQUENCE [LARGE SCALE GENOMIC DNA]</scope>
    <source>
        <strain evidence="3 4">BZ-SZ-XJ27</strain>
    </source>
</reference>
<dbReference type="GO" id="GO:0008800">
    <property type="term" value="F:beta-lactamase activity"/>
    <property type="evidence" value="ECO:0007669"/>
    <property type="project" value="UniProtKB-EC"/>
</dbReference>
<feature type="domain" description="Beta-lactamase class A catalytic" evidence="2">
    <location>
        <begin position="50"/>
        <end position="322"/>
    </location>
</feature>
<dbReference type="RefSeq" id="WP_102586392.1">
    <property type="nucleotide sequence ID" value="NZ_BNAE01000004.1"/>
</dbReference>
<evidence type="ECO:0000313" key="3">
    <source>
        <dbReference type="EMBL" id="PMR82797.1"/>
    </source>
</evidence>
<dbReference type="PANTHER" id="PTHR35333:SF4">
    <property type="entry name" value="SLR0121 PROTEIN"/>
    <property type="match status" value="1"/>
</dbReference>
<dbReference type="EMBL" id="PNRG01000001">
    <property type="protein sequence ID" value="PMR82797.1"/>
    <property type="molecule type" value="Genomic_DNA"/>
</dbReference>
<name>A0A2N7UQS7_9GAMM</name>
<dbReference type="OrthoDB" id="9784149at2"/>
<gene>
    <name evidence="3" type="ORF">C1H70_00610</name>
</gene>
<dbReference type="SUPFAM" id="SSF56601">
    <property type="entry name" value="beta-lactamase/transpeptidase-like"/>
    <property type="match status" value="1"/>
</dbReference>
<accession>A0A2N7UQS7</accession>